<dbReference type="AlphaFoldDB" id="A0A162SV23"/>
<reference evidence="1 2" key="1">
    <citation type="submission" date="2016-04" db="EMBL/GenBank/DDBJ databases">
        <title>Genome sequence of Clostridium magnum DSM 2767.</title>
        <authorList>
            <person name="Poehlein A."/>
            <person name="Uhlig R."/>
            <person name="Fischer R."/>
            <person name="Bahl H."/>
            <person name="Daniel R."/>
        </authorList>
    </citation>
    <scope>NUCLEOTIDE SEQUENCE [LARGE SCALE GENOMIC DNA]</scope>
    <source>
        <strain evidence="1 2">DSM 2767</strain>
    </source>
</reference>
<accession>A0A162SV23</accession>
<dbReference type="Proteomes" id="UP000076603">
    <property type="component" value="Unassembled WGS sequence"/>
</dbReference>
<name>A0A162SV23_9CLOT</name>
<evidence type="ECO:0000313" key="1">
    <source>
        <dbReference type="EMBL" id="KZL91909.1"/>
    </source>
</evidence>
<gene>
    <name evidence="1" type="ORF">CLMAG_17150</name>
</gene>
<evidence type="ECO:0000313" key="2">
    <source>
        <dbReference type="Proteomes" id="UP000076603"/>
    </source>
</evidence>
<sequence>MNNIIVSLGFEKSRDLYFKLKHDYKALKSKESGNNYMNFILCAFHLSEWLDGDSSLSGETKDMAKALLEENNIELFKDIANGRKHYILTINGKVITKDEFISEFNYNMFDYSKINFGKPLFKVVQDDKEIGLFEECEKIYNVYKDIFEKDDNFKKLKAR</sequence>
<keyword evidence="2" id="KW-1185">Reference proteome</keyword>
<organism evidence="1 2">
    <name type="scientific">Clostridium magnum DSM 2767</name>
    <dbReference type="NCBI Taxonomy" id="1121326"/>
    <lineage>
        <taxon>Bacteria</taxon>
        <taxon>Bacillati</taxon>
        <taxon>Bacillota</taxon>
        <taxon>Clostridia</taxon>
        <taxon>Eubacteriales</taxon>
        <taxon>Clostridiaceae</taxon>
        <taxon>Clostridium</taxon>
    </lineage>
</organism>
<dbReference type="RefSeq" id="WP_066620851.1">
    <property type="nucleotide sequence ID" value="NZ_FQXL01000004.1"/>
</dbReference>
<dbReference type="EMBL" id="LWAE01000002">
    <property type="protein sequence ID" value="KZL91909.1"/>
    <property type="molecule type" value="Genomic_DNA"/>
</dbReference>
<protein>
    <submittedName>
        <fullName evidence="1">Uncharacterized protein</fullName>
    </submittedName>
</protein>
<dbReference type="PATRIC" id="fig|1121326.3.peg.1696"/>
<proteinExistence type="predicted"/>
<comment type="caution">
    <text evidence="1">The sequence shown here is derived from an EMBL/GenBank/DDBJ whole genome shotgun (WGS) entry which is preliminary data.</text>
</comment>